<keyword evidence="8" id="KW-0843">Virulence</keyword>
<feature type="signal peptide" evidence="13">
    <location>
        <begin position="1"/>
        <end position="22"/>
    </location>
</feature>
<dbReference type="InterPro" id="IPR011150">
    <property type="entry name" value="Cutinase_monf"/>
</dbReference>
<dbReference type="Proteomes" id="UP000829685">
    <property type="component" value="Unassembled WGS sequence"/>
</dbReference>
<dbReference type="SUPFAM" id="SSF53474">
    <property type="entry name" value="alpha/beta-Hydrolases"/>
    <property type="match status" value="1"/>
</dbReference>
<dbReference type="EC" id="3.1.1.74" evidence="3 13"/>
<keyword evidence="5 13" id="KW-0964">Secreted</keyword>
<evidence type="ECO:0000256" key="3">
    <source>
        <dbReference type="ARBA" id="ARBA00013095"/>
    </source>
</evidence>
<accession>A0A9P9WFH0</accession>
<dbReference type="GO" id="GO:0016052">
    <property type="term" value="P:carbohydrate catabolic process"/>
    <property type="evidence" value="ECO:0007669"/>
    <property type="project" value="TreeGrafter"/>
</dbReference>
<dbReference type="PANTHER" id="PTHR48250">
    <property type="entry name" value="CUTINASE 2-RELATED"/>
    <property type="match status" value="1"/>
</dbReference>
<comment type="function">
    <text evidence="13">Catalyzes the hydrolysis of complex carboxylic polyesters found in the cell wall of plants. Degrades cutin, a macromolecule that forms the structure of the plant cuticle.</text>
</comment>
<dbReference type="InterPro" id="IPR000675">
    <property type="entry name" value="Cutinase/axe"/>
</dbReference>
<comment type="catalytic activity">
    <reaction evidence="10 13">
        <text>cutin + H2O = cutin monomers.</text>
        <dbReference type="EC" id="3.1.1.74"/>
    </reaction>
</comment>
<dbReference type="PRINTS" id="PR00129">
    <property type="entry name" value="CUTINASE"/>
</dbReference>
<sequence>MWPSANLMLLVLAAFPTWSAESSHLDARQSWTSSYWSQEFSKYGCRPVIFIFARATIEPGNMGNTVGPRISNALKAAFGVTYVATEGVDYLSLPDTNFFPGGAPPFGVGLMQVLLSAAAKCPNSKIVASGYSQGAALTHRAIQGLSDPVKDRIAGVVTFGDTQTWQDGGQIRGFDANKTLIICNIGDLVCIGTLYVMPVHLDYVKWVPTAVAWLIQKLLYADEINPWWDGTFSLPPPPGSPRTDLQLANTDDCVVPPTRQ</sequence>
<comment type="subcellular location">
    <subcellularLocation>
        <location evidence="1 13">Secreted</location>
    </subcellularLocation>
</comment>
<comment type="caution">
    <text evidence="14">The sequence shown here is derived from an EMBL/GenBank/DDBJ whole genome shotgun (WGS) entry which is preliminary data.</text>
</comment>
<feature type="active site" description="Proton donor/acceptor" evidence="11">
    <location>
        <position position="200"/>
    </location>
</feature>
<feature type="active site" evidence="11">
    <location>
        <position position="187"/>
    </location>
</feature>
<dbReference type="InterPro" id="IPR043580">
    <property type="entry name" value="CUTINASE_1"/>
</dbReference>
<dbReference type="InterPro" id="IPR043579">
    <property type="entry name" value="CUTINASE_2"/>
</dbReference>
<feature type="chain" id="PRO_5040534219" description="Cutinase" evidence="13">
    <location>
        <begin position="23"/>
        <end position="260"/>
    </location>
</feature>
<evidence type="ECO:0000256" key="9">
    <source>
        <dbReference type="ARBA" id="ARBA00023157"/>
    </source>
</evidence>
<protein>
    <recommendedName>
        <fullName evidence="3 13">Cutinase</fullName>
        <ecNumber evidence="3 13">3.1.1.74</ecNumber>
    </recommendedName>
</protein>
<evidence type="ECO:0000256" key="8">
    <source>
        <dbReference type="ARBA" id="ARBA00023026"/>
    </source>
</evidence>
<evidence type="ECO:0000256" key="11">
    <source>
        <dbReference type="PIRSR" id="PIRSR611150-1"/>
    </source>
</evidence>
<evidence type="ECO:0000256" key="6">
    <source>
        <dbReference type="ARBA" id="ARBA00022729"/>
    </source>
</evidence>
<evidence type="ECO:0000313" key="15">
    <source>
        <dbReference type="Proteomes" id="UP000829685"/>
    </source>
</evidence>
<evidence type="ECO:0000313" key="14">
    <source>
        <dbReference type="EMBL" id="KAI1860497.1"/>
    </source>
</evidence>
<keyword evidence="4 13" id="KW-0719">Serine esterase</keyword>
<dbReference type="EMBL" id="JAFIMR010000031">
    <property type="protein sequence ID" value="KAI1860497.1"/>
    <property type="molecule type" value="Genomic_DNA"/>
</dbReference>
<dbReference type="AlphaFoldDB" id="A0A9P9WFH0"/>
<keyword evidence="15" id="KW-1185">Reference proteome</keyword>
<gene>
    <name evidence="14" type="ORF">JX265_009896</name>
</gene>
<evidence type="ECO:0000256" key="7">
    <source>
        <dbReference type="ARBA" id="ARBA00022801"/>
    </source>
</evidence>
<dbReference type="GO" id="GO:0005576">
    <property type="term" value="C:extracellular region"/>
    <property type="evidence" value="ECO:0007669"/>
    <property type="project" value="UniProtKB-SubCell"/>
</dbReference>
<dbReference type="Pfam" id="PF01083">
    <property type="entry name" value="Cutinase"/>
    <property type="match status" value="1"/>
</dbReference>
<comment type="similarity">
    <text evidence="2 13">Belongs to the cutinase family.</text>
</comment>
<dbReference type="PROSITE" id="PS00155">
    <property type="entry name" value="CUTINASE_1"/>
    <property type="match status" value="1"/>
</dbReference>
<evidence type="ECO:0000256" key="4">
    <source>
        <dbReference type="ARBA" id="ARBA00022487"/>
    </source>
</evidence>
<evidence type="ECO:0000256" key="2">
    <source>
        <dbReference type="ARBA" id="ARBA00007534"/>
    </source>
</evidence>
<feature type="active site" description="Nucleophile" evidence="11">
    <location>
        <position position="132"/>
    </location>
</feature>
<feature type="disulfide bond" evidence="12">
    <location>
        <begin position="45"/>
        <end position="121"/>
    </location>
</feature>
<dbReference type="PANTHER" id="PTHR48250:SF3">
    <property type="entry name" value="CUTINASE 1-RELATED"/>
    <property type="match status" value="1"/>
</dbReference>
<reference evidence="14" key="1">
    <citation type="submission" date="2021-03" db="EMBL/GenBank/DDBJ databases">
        <title>Revisited historic fungal species revealed as producer of novel bioactive compounds through whole genome sequencing and comparative genomics.</title>
        <authorList>
            <person name="Vignolle G.A."/>
            <person name="Hochenegger N."/>
            <person name="Mach R.L."/>
            <person name="Mach-Aigner A.R."/>
            <person name="Javad Rahimi M."/>
            <person name="Salim K.A."/>
            <person name="Chan C.M."/>
            <person name="Lim L.B.L."/>
            <person name="Cai F."/>
            <person name="Druzhinina I.S."/>
            <person name="U'Ren J.M."/>
            <person name="Derntl C."/>
        </authorList>
    </citation>
    <scope>NUCLEOTIDE SEQUENCE</scope>
    <source>
        <strain evidence="14">TUCIM 5799</strain>
    </source>
</reference>
<evidence type="ECO:0000256" key="1">
    <source>
        <dbReference type="ARBA" id="ARBA00004613"/>
    </source>
</evidence>
<proteinExistence type="inferred from homology"/>
<dbReference type="SMART" id="SM01110">
    <property type="entry name" value="Cutinase"/>
    <property type="match status" value="1"/>
</dbReference>
<evidence type="ECO:0000256" key="13">
    <source>
        <dbReference type="RuleBase" id="RU361263"/>
    </source>
</evidence>
<organism evidence="14 15">
    <name type="scientific">Neoarthrinium moseri</name>
    <dbReference type="NCBI Taxonomy" id="1658444"/>
    <lineage>
        <taxon>Eukaryota</taxon>
        <taxon>Fungi</taxon>
        <taxon>Dikarya</taxon>
        <taxon>Ascomycota</taxon>
        <taxon>Pezizomycotina</taxon>
        <taxon>Sordariomycetes</taxon>
        <taxon>Xylariomycetidae</taxon>
        <taxon>Amphisphaeriales</taxon>
        <taxon>Apiosporaceae</taxon>
        <taxon>Neoarthrinium</taxon>
    </lineage>
</organism>
<evidence type="ECO:0000256" key="10">
    <source>
        <dbReference type="ARBA" id="ARBA00034045"/>
    </source>
</evidence>
<keyword evidence="6 13" id="KW-0732">Signal</keyword>
<evidence type="ECO:0000256" key="12">
    <source>
        <dbReference type="PIRSR" id="PIRSR611150-2"/>
    </source>
</evidence>
<dbReference type="InterPro" id="IPR029058">
    <property type="entry name" value="AB_hydrolase_fold"/>
</dbReference>
<dbReference type="PROSITE" id="PS00931">
    <property type="entry name" value="CUTINASE_2"/>
    <property type="match status" value="1"/>
</dbReference>
<dbReference type="Gene3D" id="3.40.50.1820">
    <property type="entry name" value="alpha/beta hydrolase"/>
    <property type="match status" value="1"/>
</dbReference>
<keyword evidence="7 13" id="KW-0378">Hydrolase</keyword>
<name>A0A9P9WFH0_9PEZI</name>
<keyword evidence="9 12" id="KW-1015">Disulfide bond</keyword>
<evidence type="ECO:0000256" key="5">
    <source>
        <dbReference type="ARBA" id="ARBA00022525"/>
    </source>
</evidence>
<dbReference type="GO" id="GO:0050525">
    <property type="term" value="F:cutinase activity"/>
    <property type="evidence" value="ECO:0007669"/>
    <property type="project" value="UniProtKB-UniRule"/>
</dbReference>
<feature type="disulfide bond" evidence="12">
    <location>
        <begin position="183"/>
        <end position="190"/>
    </location>
</feature>